<evidence type="ECO:0000256" key="1">
    <source>
        <dbReference type="SAM" id="MobiDB-lite"/>
    </source>
</evidence>
<keyword evidence="3" id="KW-1185">Reference proteome</keyword>
<evidence type="ECO:0000313" key="3">
    <source>
        <dbReference type="Proteomes" id="UP001501265"/>
    </source>
</evidence>
<proteinExistence type="predicted"/>
<feature type="compositionally biased region" description="Basic and acidic residues" evidence="1">
    <location>
        <begin position="70"/>
        <end position="87"/>
    </location>
</feature>
<name>A0ABP9BK34_9ACTN</name>
<feature type="compositionally biased region" description="Basic and acidic residues" evidence="1">
    <location>
        <begin position="1"/>
        <end position="26"/>
    </location>
</feature>
<accession>A0ABP9BK34</accession>
<feature type="region of interest" description="Disordered" evidence="1">
    <location>
        <begin position="1"/>
        <end position="27"/>
    </location>
</feature>
<dbReference type="EMBL" id="BAABIG010000022">
    <property type="protein sequence ID" value="GAA4796664.1"/>
    <property type="molecule type" value="Genomic_DNA"/>
</dbReference>
<gene>
    <name evidence="2" type="ORF">GCM10023220_24490</name>
</gene>
<dbReference type="Proteomes" id="UP001501265">
    <property type="component" value="Unassembled WGS sequence"/>
</dbReference>
<organism evidence="2 3">
    <name type="scientific">Streptomyces ziwulingensis</name>
    <dbReference type="NCBI Taxonomy" id="1045501"/>
    <lineage>
        <taxon>Bacteria</taxon>
        <taxon>Bacillati</taxon>
        <taxon>Actinomycetota</taxon>
        <taxon>Actinomycetes</taxon>
        <taxon>Kitasatosporales</taxon>
        <taxon>Streptomycetaceae</taxon>
        <taxon>Streptomyces</taxon>
    </lineage>
</organism>
<protein>
    <submittedName>
        <fullName evidence="2">Uncharacterized protein</fullName>
    </submittedName>
</protein>
<evidence type="ECO:0000313" key="2">
    <source>
        <dbReference type="EMBL" id="GAA4796664.1"/>
    </source>
</evidence>
<comment type="caution">
    <text evidence="2">The sequence shown here is derived from an EMBL/GenBank/DDBJ whole genome shotgun (WGS) entry which is preliminary data.</text>
</comment>
<reference evidence="3" key="1">
    <citation type="journal article" date="2019" name="Int. J. Syst. Evol. Microbiol.">
        <title>The Global Catalogue of Microorganisms (GCM) 10K type strain sequencing project: providing services to taxonomists for standard genome sequencing and annotation.</title>
        <authorList>
            <consortium name="The Broad Institute Genomics Platform"/>
            <consortium name="The Broad Institute Genome Sequencing Center for Infectious Disease"/>
            <person name="Wu L."/>
            <person name="Ma J."/>
        </authorList>
    </citation>
    <scope>NUCLEOTIDE SEQUENCE [LARGE SCALE GENOMIC DNA]</scope>
    <source>
        <strain evidence="3">JCM 18081</strain>
    </source>
</reference>
<feature type="region of interest" description="Disordered" evidence="1">
    <location>
        <begin position="46"/>
        <end position="102"/>
    </location>
</feature>
<feature type="compositionally biased region" description="Basic residues" evidence="1">
    <location>
        <begin position="47"/>
        <end position="58"/>
    </location>
</feature>
<sequence>MWEARESRAFPCPDRDPPVRPDHGIDRPGVVLLSGTLLAFMSTRGSTRSRIRGGHRARWPSGARTAGTIAREEKARQEKAREEKWEGDQSSGPPDTDSLSDE</sequence>